<dbReference type="AlphaFoldDB" id="A0A2J6RFM2"/>
<name>A0A2J6RFM2_HYAVF</name>
<dbReference type="STRING" id="1149755.A0A2J6RFM2"/>
<proteinExistence type="predicted"/>
<protein>
    <submittedName>
        <fullName evidence="1">Uncharacterized protein</fullName>
    </submittedName>
</protein>
<organism evidence="1 2">
    <name type="scientific">Hyaloscypha variabilis (strain UAMH 11265 / GT02V1 / F)</name>
    <name type="common">Meliniomyces variabilis</name>
    <dbReference type="NCBI Taxonomy" id="1149755"/>
    <lineage>
        <taxon>Eukaryota</taxon>
        <taxon>Fungi</taxon>
        <taxon>Dikarya</taxon>
        <taxon>Ascomycota</taxon>
        <taxon>Pezizomycotina</taxon>
        <taxon>Leotiomycetes</taxon>
        <taxon>Helotiales</taxon>
        <taxon>Hyaloscyphaceae</taxon>
        <taxon>Hyaloscypha</taxon>
        <taxon>Hyaloscypha variabilis</taxon>
    </lineage>
</organism>
<dbReference type="InterPro" id="IPR052895">
    <property type="entry name" value="HetReg/Transcr_Mod"/>
</dbReference>
<evidence type="ECO:0000313" key="1">
    <source>
        <dbReference type="EMBL" id="PMD37306.1"/>
    </source>
</evidence>
<dbReference type="Pfam" id="PF26639">
    <property type="entry name" value="Het-6_barrel"/>
    <property type="match status" value="1"/>
</dbReference>
<evidence type="ECO:0000313" key="2">
    <source>
        <dbReference type="Proteomes" id="UP000235786"/>
    </source>
</evidence>
<keyword evidence="2" id="KW-1185">Reference proteome</keyword>
<dbReference type="PANTHER" id="PTHR24148:SF64">
    <property type="entry name" value="HETEROKARYON INCOMPATIBILITY DOMAIN-CONTAINING PROTEIN"/>
    <property type="match status" value="1"/>
</dbReference>
<dbReference type="PANTHER" id="PTHR24148">
    <property type="entry name" value="ANKYRIN REPEAT DOMAIN-CONTAINING PROTEIN 39 HOMOLOG-RELATED"/>
    <property type="match status" value="1"/>
</dbReference>
<reference evidence="1 2" key="1">
    <citation type="submission" date="2016-04" db="EMBL/GenBank/DDBJ databases">
        <title>A degradative enzymes factory behind the ericoid mycorrhizal symbiosis.</title>
        <authorList>
            <consortium name="DOE Joint Genome Institute"/>
            <person name="Martino E."/>
            <person name="Morin E."/>
            <person name="Grelet G."/>
            <person name="Kuo A."/>
            <person name="Kohler A."/>
            <person name="Daghino S."/>
            <person name="Barry K."/>
            <person name="Choi C."/>
            <person name="Cichocki N."/>
            <person name="Clum A."/>
            <person name="Copeland A."/>
            <person name="Hainaut M."/>
            <person name="Haridas S."/>
            <person name="Labutti K."/>
            <person name="Lindquist E."/>
            <person name="Lipzen A."/>
            <person name="Khouja H.-R."/>
            <person name="Murat C."/>
            <person name="Ohm R."/>
            <person name="Olson A."/>
            <person name="Spatafora J."/>
            <person name="Veneault-Fourrey C."/>
            <person name="Henrissat B."/>
            <person name="Grigoriev I."/>
            <person name="Martin F."/>
            <person name="Perotto S."/>
        </authorList>
    </citation>
    <scope>NUCLEOTIDE SEQUENCE [LARGE SCALE GENOMIC DNA]</scope>
    <source>
        <strain evidence="1 2">F</strain>
    </source>
</reference>
<accession>A0A2J6RFM2</accession>
<dbReference type="Proteomes" id="UP000235786">
    <property type="component" value="Unassembled WGS sequence"/>
</dbReference>
<gene>
    <name evidence="1" type="ORF">L207DRAFT_492715</name>
</gene>
<sequence length="88" mass="9873">MLFVAESTLTTRRLLVTDKGYIGVVDHKAQKGDIIVVLYGSSVPLILRPRNEGGFILIGEAYVHGIMQGEAMEWLKNGDYELENFDIF</sequence>
<dbReference type="EMBL" id="KZ613949">
    <property type="protein sequence ID" value="PMD37306.1"/>
    <property type="molecule type" value="Genomic_DNA"/>
</dbReference>
<dbReference type="OrthoDB" id="194358at2759"/>